<evidence type="ECO:0008006" key="4">
    <source>
        <dbReference type="Google" id="ProtNLM"/>
    </source>
</evidence>
<evidence type="ECO:0000313" key="3">
    <source>
        <dbReference type="Proteomes" id="UP000438760"/>
    </source>
</evidence>
<evidence type="ECO:0000313" key="2">
    <source>
        <dbReference type="EMBL" id="MTG98950.1"/>
    </source>
</evidence>
<keyword evidence="1" id="KW-0812">Transmembrane</keyword>
<feature type="transmembrane region" description="Helical" evidence="1">
    <location>
        <begin position="167"/>
        <end position="187"/>
    </location>
</feature>
<proteinExistence type="predicted"/>
<name>A0A6I3LNQ4_9FLAO</name>
<accession>A0A6I3LNQ4</accession>
<keyword evidence="1" id="KW-1133">Transmembrane helix</keyword>
<feature type="transmembrane region" description="Helical" evidence="1">
    <location>
        <begin position="12"/>
        <end position="44"/>
    </location>
</feature>
<dbReference type="EMBL" id="WMJX01000035">
    <property type="protein sequence ID" value="MTG98950.1"/>
    <property type="molecule type" value="Genomic_DNA"/>
</dbReference>
<organism evidence="2 3">
    <name type="scientific">Myroides albus</name>
    <dbReference type="NCBI Taxonomy" id="2562892"/>
    <lineage>
        <taxon>Bacteria</taxon>
        <taxon>Pseudomonadati</taxon>
        <taxon>Bacteroidota</taxon>
        <taxon>Flavobacteriia</taxon>
        <taxon>Flavobacteriales</taxon>
        <taxon>Flavobacteriaceae</taxon>
        <taxon>Myroides</taxon>
    </lineage>
</organism>
<gene>
    <name evidence="2" type="ORF">GJV76_12550</name>
</gene>
<dbReference type="RefSeq" id="WP_155092961.1">
    <property type="nucleotide sequence ID" value="NZ_CP102754.1"/>
</dbReference>
<comment type="caution">
    <text evidence="2">The sequence shown here is derived from an EMBL/GenBank/DDBJ whole genome shotgun (WGS) entry which is preliminary data.</text>
</comment>
<protein>
    <recommendedName>
        <fullName evidence="4">DUF3592 domain-containing protein</fullName>
    </recommendedName>
</protein>
<evidence type="ECO:0000256" key="1">
    <source>
        <dbReference type="SAM" id="Phobius"/>
    </source>
</evidence>
<sequence length="200" mass="23572">MYKVFDKLYYPISVLIVLVVLLAVFNEISYLFFFPIVFIFLGMWRNHIWVDRLLHEGISVKAEVIKYRKVSKYDADVASSRRSYARKDLLVMEFVTEKGEVITGSPRAYDLKEPSQAELEVDKINEPLEEEQVDFDPTGKKYKVIYYPDKPTVFVFKNSLSREHHMLFLNILRILSVVMVVVLVYVLSKYSFIYTLQNLF</sequence>
<keyword evidence="3" id="KW-1185">Reference proteome</keyword>
<dbReference type="OrthoDB" id="1445391at2"/>
<dbReference type="AlphaFoldDB" id="A0A6I3LNQ4"/>
<dbReference type="Proteomes" id="UP000438760">
    <property type="component" value="Unassembled WGS sequence"/>
</dbReference>
<reference evidence="2 3" key="1">
    <citation type="submission" date="2019-11" db="EMBL/GenBank/DDBJ databases">
        <title>Genome of Strain BIT-d1.</title>
        <authorList>
            <person name="Yang Y."/>
        </authorList>
    </citation>
    <scope>NUCLEOTIDE SEQUENCE [LARGE SCALE GENOMIC DNA]</scope>
    <source>
        <strain evidence="2 3">BIT-d1</strain>
    </source>
</reference>
<keyword evidence="1" id="KW-0472">Membrane</keyword>